<organism evidence="2 3">
    <name type="scientific">Bradyrhizobium elkanii</name>
    <dbReference type="NCBI Taxonomy" id="29448"/>
    <lineage>
        <taxon>Bacteria</taxon>
        <taxon>Pseudomonadati</taxon>
        <taxon>Pseudomonadota</taxon>
        <taxon>Alphaproteobacteria</taxon>
        <taxon>Hyphomicrobiales</taxon>
        <taxon>Nitrobacteraceae</taxon>
        <taxon>Bradyrhizobium</taxon>
    </lineage>
</organism>
<dbReference type="AlphaFoldDB" id="A0A8I1Y6S8"/>
<evidence type="ECO:0000313" key="3">
    <source>
        <dbReference type="Proteomes" id="UP000673383"/>
    </source>
</evidence>
<proteinExistence type="predicted"/>
<dbReference type="Proteomes" id="UP000673383">
    <property type="component" value="Unassembled WGS sequence"/>
</dbReference>
<protein>
    <submittedName>
        <fullName evidence="2">Uncharacterized protein</fullName>
    </submittedName>
</protein>
<feature type="region of interest" description="Disordered" evidence="1">
    <location>
        <begin position="1"/>
        <end position="53"/>
    </location>
</feature>
<gene>
    <name evidence="2" type="ORF">JOH49_004216</name>
</gene>
<feature type="compositionally biased region" description="Basic and acidic residues" evidence="1">
    <location>
        <begin position="37"/>
        <end position="53"/>
    </location>
</feature>
<reference evidence="2" key="1">
    <citation type="submission" date="2021-02" db="EMBL/GenBank/DDBJ databases">
        <title>Genomic Encyclopedia of Type Strains, Phase IV (KMG-V): Genome sequencing to study the core and pangenomes of soil and plant-associated prokaryotes.</title>
        <authorList>
            <person name="Whitman W."/>
        </authorList>
    </citation>
    <scope>NUCLEOTIDE SEQUENCE</scope>
    <source>
        <strain evidence="2">USDA 406</strain>
    </source>
</reference>
<evidence type="ECO:0000256" key="1">
    <source>
        <dbReference type="SAM" id="MobiDB-lite"/>
    </source>
</evidence>
<sequence length="53" mass="5915">MAQAERYAPGQQPHKQGQTGHQHDAGEPAVETINGRECQDRRLANPHREREGA</sequence>
<comment type="caution">
    <text evidence="2">The sequence shown here is derived from an EMBL/GenBank/DDBJ whole genome shotgun (WGS) entry which is preliminary data.</text>
</comment>
<accession>A0A8I1Y6S8</accession>
<dbReference type="EMBL" id="JAFICZ010000001">
    <property type="protein sequence ID" value="MBP1294463.1"/>
    <property type="molecule type" value="Genomic_DNA"/>
</dbReference>
<name>A0A8I1Y6S8_BRAEL</name>
<evidence type="ECO:0000313" key="2">
    <source>
        <dbReference type="EMBL" id="MBP1294463.1"/>
    </source>
</evidence>